<reference evidence="1" key="1">
    <citation type="journal article" date="2019" name="bioRxiv">
        <title>The Genome of the Zebra Mussel, Dreissena polymorpha: A Resource for Invasive Species Research.</title>
        <authorList>
            <person name="McCartney M.A."/>
            <person name="Auch B."/>
            <person name="Kono T."/>
            <person name="Mallez S."/>
            <person name="Zhang Y."/>
            <person name="Obille A."/>
            <person name="Becker A."/>
            <person name="Abrahante J.E."/>
            <person name="Garbe J."/>
            <person name="Badalamenti J.P."/>
            <person name="Herman A."/>
            <person name="Mangelson H."/>
            <person name="Liachko I."/>
            <person name="Sullivan S."/>
            <person name="Sone E.D."/>
            <person name="Koren S."/>
            <person name="Silverstein K.A.T."/>
            <person name="Beckman K.B."/>
            <person name="Gohl D.M."/>
        </authorList>
    </citation>
    <scope>NUCLEOTIDE SEQUENCE</scope>
    <source>
        <strain evidence="1">Duluth1</strain>
        <tissue evidence="1">Whole animal</tissue>
    </source>
</reference>
<evidence type="ECO:0000313" key="1">
    <source>
        <dbReference type="EMBL" id="KAH3803969.1"/>
    </source>
</evidence>
<gene>
    <name evidence="1" type="ORF">DPMN_132241</name>
    <name evidence="2" type="ORF">DPMN_139966</name>
</gene>
<organism evidence="1 3">
    <name type="scientific">Dreissena polymorpha</name>
    <name type="common">Zebra mussel</name>
    <name type="synonym">Mytilus polymorpha</name>
    <dbReference type="NCBI Taxonomy" id="45954"/>
    <lineage>
        <taxon>Eukaryota</taxon>
        <taxon>Metazoa</taxon>
        <taxon>Spiralia</taxon>
        <taxon>Lophotrochozoa</taxon>
        <taxon>Mollusca</taxon>
        <taxon>Bivalvia</taxon>
        <taxon>Autobranchia</taxon>
        <taxon>Heteroconchia</taxon>
        <taxon>Euheterodonta</taxon>
        <taxon>Imparidentia</taxon>
        <taxon>Neoheterodontei</taxon>
        <taxon>Myida</taxon>
        <taxon>Dreissenoidea</taxon>
        <taxon>Dreissenidae</taxon>
        <taxon>Dreissena</taxon>
    </lineage>
</organism>
<evidence type="ECO:0000313" key="3">
    <source>
        <dbReference type="Proteomes" id="UP000828390"/>
    </source>
</evidence>
<dbReference type="EMBL" id="JAIWYP010000006">
    <property type="protein sequence ID" value="KAH3811556.1"/>
    <property type="molecule type" value="Genomic_DNA"/>
</dbReference>
<sequence>MHYPKPENQTCTHNEQQNGSMKLCKPLHKRKQRSYYGDTVNNATSYTHVAISINIDANFFLSFGRNLQLFTYGENLEPVFNIRQLSK</sequence>
<accession>A0A9D4FUQ1</accession>
<comment type="caution">
    <text evidence="1">The sequence shown here is derived from an EMBL/GenBank/DDBJ whole genome shotgun (WGS) entry which is preliminary data.</text>
</comment>
<dbReference type="AlphaFoldDB" id="A0A9D4FUQ1"/>
<reference evidence="1" key="2">
    <citation type="submission" date="2020-11" db="EMBL/GenBank/DDBJ databases">
        <authorList>
            <person name="McCartney M.A."/>
            <person name="Auch B."/>
            <person name="Kono T."/>
            <person name="Mallez S."/>
            <person name="Becker A."/>
            <person name="Gohl D.M."/>
            <person name="Silverstein K.A.T."/>
            <person name="Koren S."/>
            <person name="Bechman K.B."/>
            <person name="Herman A."/>
            <person name="Abrahante J.E."/>
            <person name="Garbe J."/>
        </authorList>
    </citation>
    <scope>NUCLEOTIDE SEQUENCE</scope>
    <source>
        <strain evidence="1">Duluth1</strain>
        <tissue evidence="1">Whole animal</tissue>
    </source>
</reference>
<dbReference type="Proteomes" id="UP000828390">
    <property type="component" value="Unassembled WGS sequence"/>
</dbReference>
<protein>
    <submittedName>
        <fullName evidence="1">Uncharacterized protein</fullName>
    </submittedName>
</protein>
<keyword evidence="3" id="KW-1185">Reference proteome</keyword>
<dbReference type="EMBL" id="JAIWYP010000006">
    <property type="protein sequence ID" value="KAH3803969.1"/>
    <property type="molecule type" value="Genomic_DNA"/>
</dbReference>
<evidence type="ECO:0000313" key="2">
    <source>
        <dbReference type="EMBL" id="KAH3811556.1"/>
    </source>
</evidence>
<name>A0A9D4FUQ1_DREPO</name>
<proteinExistence type="predicted"/>